<protein>
    <submittedName>
        <fullName evidence="1">Uncharacterized protein</fullName>
    </submittedName>
</protein>
<name>A0ABD3WMX4_SINWO</name>
<accession>A0ABD3WMX4</accession>
<evidence type="ECO:0000313" key="1">
    <source>
        <dbReference type="EMBL" id="KAL3873865.1"/>
    </source>
</evidence>
<reference evidence="1 2" key="1">
    <citation type="submission" date="2024-11" db="EMBL/GenBank/DDBJ databases">
        <title>Chromosome-level genome assembly of the freshwater bivalve Anodonta woodiana.</title>
        <authorList>
            <person name="Chen X."/>
        </authorList>
    </citation>
    <scope>NUCLEOTIDE SEQUENCE [LARGE SCALE GENOMIC DNA]</scope>
    <source>
        <strain evidence="1">MN2024</strain>
        <tissue evidence="1">Gills</tissue>
    </source>
</reference>
<evidence type="ECO:0000313" key="2">
    <source>
        <dbReference type="Proteomes" id="UP001634394"/>
    </source>
</evidence>
<sequence length="90" mass="10686">MTDIDWSVAQSKDPVIREWIKKARDKGKPNRQSVPTRRDHLAIFWTFYKLCLQGVIYRRTRADDHDKLQLVLPKSNREEVMSYLHDVCGD</sequence>
<keyword evidence="2" id="KW-1185">Reference proteome</keyword>
<dbReference type="Proteomes" id="UP001634394">
    <property type="component" value="Unassembled WGS sequence"/>
</dbReference>
<dbReference type="AlphaFoldDB" id="A0ABD3WMX4"/>
<gene>
    <name evidence="1" type="ORF">ACJMK2_036949</name>
</gene>
<proteinExistence type="predicted"/>
<organism evidence="1 2">
    <name type="scientific">Sinanodonta woodiana</name>
    <name type="common">Chinese pond mussel</name>
    <name type="synonym">Anodonta woodiana</name>
    <dbReference type="NCBI Taxonomy" id="1069815"/>
    <lineage>
        <taxon>Eukaryota</taxon>
        <taxon>Metazoa</taxon>
        <taxon>Spiralia</taxon>
        <taxon>Lophotrochozoa</taxon>
        <taxon>Mollusca</taxon>
        <taxon>Bivalvia</taxon>
        <taxon>Autobranchia</taxon>
        <taxon>Heteroconchia</taxon>
        <taxon>Palaeoheterodonta</taxon>
        <taxon>Unionida</taxon>
        <taxon>Unionoidea</taxon>
        <taxon>Unionidae</taxon>
        <taxon>Unioninae</taxon>
        <taxon>Sinanodonta</taxon>
    </lineage>
</organism>
<dbReference type="EMBL" id="JBJQND010000006">
    <property type="protein sequence ID" value="KAL3873865.1"/>
    <property type="molecule type" value="Genomic_DNA"/>
</dbReference>
<comment type="caution">
    <text evidence="1">The sequence shown here is derived from an EMBL/GenBank/DDBJ whole genome shotgun (WGS) entry which is preliminary data.</text>
</comment>